<dbReference type="InterPro" id="IPR050194">
    <property type="entry name" value="Glycosyltransferase_grp1"/>
</dbReference>
<proteinExistence type="predicted"/>
<dbReference type="SUPFAM" id="SSF53756">
    <property type="entry name" value="UDP-Glycosyltransferase/glycogen phosphorylase"/>
    <property type="match status" value="1"/>
</dbReference>
<dbReference type="EMBL" id="JAAOIW010000002">
    <property type="protein sequence ID" value="NHN29396.1"/>
    <property type="molecule type" value="Genomic_DNA"/>
</dbReference>
<evidence type="ECO:0000313" key="4">
    <source>
        <dbReference type="Proteomes" id="UP001165962"/>
    </source>
</evidence>
<evidence type="ECO:0000313" key="3">
    <source>
        <dbReference type="EMBL" id="NHN29396.1"/>
    </source>
</evidence>
<sequence length="400" mass="44004">MKRQNPLQVLWLAPAYPSVSDPIGGIFHKTEVNALERMGAEIRVIAPVPWVPPMMDSFRAKWQQYKHTPEQYMDGGVTIHRPRYLAIPKANHLAMPDHLLIRNKILRMDLPKPDLIHAHFSFPLGLSAVHLSRIWGVPSVLTLHGSDVNVYPEINRMTCRRFCAAVTGATSVLAVSQALSDRTKVVSGVRPIVKPVGINLKAYRSLPSKREARLQLGLPQDAFLVLYIGYLLETKGIRELLKALEELHSGDSSIMGVFVGGGELEDEVKQTPHMVSAGVQPNTRIPLYLAAADLLVLPSYREGLPTVLVEAGAAGTPVIATNVGGIPELLGEGRGSMIPAKSVKELKQAIKDVRIKRTDAAGRAQRLKDYVFEHYDADSNAEKLIRLYEGLVAKVPQAVE</sequence>
<reference evidence="3" key="1">
    <citation type="submission" date="2020-03" db="EMBL/GenBank/DDBJ databases">
        <title>Draft sequencing of Paenibacilllus sp. S3N08.</title>
        <authorList>
            <person name="Kim D.-U."/>
        </authorList>
    </citation>
    <scope>NUCLEOTIDE SEQUENCE</scope>
    <source>
        <strain evidence="3">S3N08</strain>
    </source>
</reference>
<accession>A0ABX0J5M9</accession>
<dbReference type="InterPro" id="IPR028098">
    <property type="entry name" value="Glyco_trans_4-like_N"/>
</dbReference>
<feature type="domain" description="Glycosyltransferase subfamily 4-like N-terminal" evidence="2">
    <location>
        <begin position="32"/>
        <end position="198"/>
    </location>
</feature>
<dbReference type="PANTHER" id="PTHR45947">
    <property type="entry name" value="SULFOQUINOVOSYL TRANSFERASE SQD2"/>
    <property type="match status" value="1"/>
</dbReference>
<comment type="caution">
    <text evidence="3">The sequence shown here is derived from an EMBL/GenBank/DDBJ whole genome shotgun (WGS) entry which is preliminary data.</text>
</comment>
<keyword evidence="4" id="KW-1185">Reference proteome</keyword>
<dbReference type="RefSeq" id="WP_166147313.1">
    <property type="nucleotide sequence ID" value="NZ_JAAOIW010000002.1"/>
</dbReference>
<evidence type="ECO:0000259" key="2">
    <source>
        <dbReference type="Pfam" id="PF13439"/>
    </source>
</evidence>
<feature type="domain" description="Glycosyl transferase family 1" evidence="1">
    <location>
        <begin position="209"/>
        <end position="353"/>
    </location>
</feature>
<dbReference type="Pfam" id="PF13439">
    <property type="entry name" value="Glyco_transf_4"/>
    <property type="match status" value="1"/>
</dbReference>
<dbReference type="Proteomes" id="UP001165962">
    <property type="component" value="Unassembled WGS sequence"/>
</dbReference>
<dbReference type="Gene3D" id="3.40.50.2000">
    <property type="entry name" value="Glycogen Phosphorylase B"/>
    <property type="match status" value="2"/>
</dbReference>
<dbReference type="PANTHER" id="PTHR45947:SF15">
    <property type="entry name" value="TEICHURONIC ACID BIOSYNTHESIS GLYCOSYLTRANSFERASE TUAC-RELATED"/>
    <property type="match status" value="1"/>
</dbReference>
<protein>
    <submittedName>
        <fullName evidence="3">Glycosyltransferase family 4 protein</fullName>
    </submittedName>
</protein>
<dbReference type="Pfam" id="PF00534">
    <property type="entry name" value="Glycos_transf_1"/>
    <property type="match status" value="1"/>
</dbReference>
<gene>
    <name evidence="3" type="ORF">G9U52_06075</name>
</gene>
<organism evidence="3 4">
    <name type="scientific">Paenibacillus agricola</name>
    <dbReference type="NCBI Taxonomy" id="2716264"/>
    <lineage>
        <taxon>Bacteria</taxon>
        <taxon>Bacillati</taxon>
        <taxon>Bacillota</taxon>
        <taxon>Bacilli</taxon>
        <taxon>Bacillales</taxon>
        <taxon>Paenibacillaceae</taxon>
        <taxon>Paenibacillus</taxon>
    </lineage>
</organism>
<evidence type="ECO:0000259" key="1">
    <source>
        <dbReference type="Pfam" id="PF00534"/>
    </source>
</evidence>
<name>A0ABX0J5M9_9BACL</name>
<dbReference type="InterPro" id="IPR001296">
    <property type="entry name" value="Glyco_trans_1"/>
</dbReference>